<dbReference type="Proteomes" id="UP000264141">
    <property type="component" value="Unassembled WGS sequence"/>
</dbReference>
<keyword evidence="1" id="KW-1133">Transmembrane helix</keyword>
<name>A0A3D1JIF6_9CHLR</name>
<evidence type="ECO:0000256" key="1">
    <source>
        <dbReference type="SAM" id="Phobius"/>
    </source>
</evidence>
<organism evidence="2 3">
    <name type="scientific">Anaerolinea thermolimosa</name>
    <dbReference type="NCBI Taxonomy" id="229919"/>
    <lineage>
        <taxon>Bacteria</taxon>
        <taxon>Bacillati</taxon>
        <taxon>Chloroflexota</taxon>
        <taxon>Anaerolineae</taxon>
        <taxon>Anaerolineales</taxon>
        <taxon>Anaerolineaceae</taxon>
        <taxon>Anaerolinea</taxon>
    </lineage>
</organism>
<feature type="transmembrane region" description="Helical" evidence="1">
    <location>
        <begin position="15"/>
        <end position="33"/>
    </location>
</feature>
<comment type="caution">
    <text evidence="2">The sequence shown here is derived from an EMBL/GenBank/DDBJ whole genome shotgun (WGS) entry which is preliminary data.</text>
</comment>
<feature type="transmembrane region" description="Helical" evidence="1">
    <location>
        <begin position="455"/>
        <end position="474"/>
    </location>
</feature>
<feature type="transmembrane region" description="Helical" evidence="1">
    <location>
        <begin position="241"/>
        <end position="272"/>
    </location>
</feature>
<feature type="transmembrane region" description="Helical" evidence="1">
    <location>
        <begin position="194"/>
        <end position="212"/>
    </location>
</feature>
<dbReference type="EMBL" id="DPBP01000041">
    <property type="protein sequence ID" value="HCE18359.1"/>
    <property type="molecule type" value="Genomic_DNA"/>
</dbReference>
<feature type="transmembrane region" description="Helical" evidence="1">
    <location>
        <begin position="71"/>
        <end position="93"/>
    </location>
</feature>
<feature type="transmembrane region" description="Helical" evidence="1">
    <location>
        <begin position="164"/>
        <end position="182"/>
    </location>
</feature>
<dbReference type="AlphaFoldDB" id="A0A3D1JIF6"/>
<dbReference type="STRING" id="229919.GCA_001050195_00105"/>
<feature type="transmembrane region" description="Helical" evidence="1">
    <location>
        <begin position="284"/>
        <end position="307"/>
    </location>
</feature>
<reference evidence="2 3" key="1">
    <citation type="journal article" date="2018" name="Nat. Biotechnol.">
        <title>A standardized bacterial taxonomy based on genome phylogeny substantially revises the tree of life.</title>
        <authorList>
            <person name="Parks D.H."/>
            <person name="Chuvochina M."/>
            <person name="Waite D.W."/>
            <person name="Rinke C."/>
            <person name="Skarshewski A."/>
            <person name="Chaumeil P.A."/>
            <person name="Hugenholtz P."/>
        </authorList>
    </citation>
    <scope>NUCLEOTIDE SEQUENCE [LARGE SCALE GENOMIC DNA]</scope>
    <source>
        <strain evidence="2">UBA8781</strain>
    </source>
</reference>
<proteinExistence type="predicted"/>
<feature type="transmembrane region" description="Helical" evidence="1">
    <location>
        <begin position="486"/>
        <end position="507"/>
    </location>
</feature>
<evidence type="ECO:0000313" key="2">
    <source>
        <dbReference type="EMBL" id="HCE18359.1"/>
    </source>
</evidence>
<feature type="transmembrane region" description="Helical" evidence="1">
    <location>
        <begin position="367"/>
        <end position="387"/>
    </location>
</feature>
<sequence>MFGGIVKESWKDSTGWRVVISLGAGAVLGWPLAWLYEGVVWRGWLAGGFLLALSTFVLLSAWRWAGGGRTLAWMMILAFGLRLGLGVGLSLALPVWGYPEEPQQAGYLFPDAYHRDREAFALAQSGERLLFNPELSLASDQYGGLGLTSAAIYRFLSPDVHRPFLILILGSFFFTLGVPFLWRALHLRLSSRAVLVATWIFILYPDGLFFSASQMREPFLLGLGAVALWGVLAQRENRYGALLALSFSLPAMLFFATRSALFVAGALALLFWLEYTAGQSGKAWKWLGLAGLGVGALAAVWLTWGWFREASVWDQVLTLRGSGRLSALMDELGDRFRIPVILVYGLAQPVLPAAIADPALPLWKGIVLMRSLGWYALAPMVVYAAFSAWKESAAGRKRLVLWAVVMAVAWMGVAALRAGGDMTDNPRYRTLFLPQMALVAGWALDWALVQRDRWLGRWLLIEAIFLGFFTQWYFSRYFHLGGRLPLTMMMGIILILSAGVLAGGWILDRLRRSA</sequence>
<keyword evidence="1" id="KW-0472">Membrane</keyword>
<keyword evidence="1" id="KW-0812">Transmembrane</keyword>
<accession>A0A3D1JIF6</accession>
<gene>
    <name evidence="2" type="ORF">DEQ80_10910</name>
</gene>
<feature type="transmembrane region" description="Helical" evidence="1">
    <location>
        <begin position="39"/>
        <end position="59"/>
    </location>
</feature>
<evidence type="ECO:0008006" key="4">
    <source>
        <dbReference type="Google" id="ProtNLM"/>
    </source>
</evidence>
<feature type="transmembrane region" description="Helical" evidence="1">
    <location>
        <begin position="399"/>
        <end position="419"/>
    </location>
</feature>
<protein>
    <recommendedName>
        <fullName evidence="4">Glycosyltransferase RgtA/B/C/D-like domain-containing protein</fullName>
    </recommendedName>
</protein>
<feature type="transmembrane region" description="Helical" evidence="1">
    <location>
        <begin position="431"/>
        <end position="448"/>
    </location>
</feature>
<evidence type="ECO:0000313" key="3">
    <source>
        <dbReference type="Proteomes" id="UP000264141"/>
    </source>
</evidence>